<gene>
    <name evidence="2" type="ORF">PRZ03_17250</name>
</gene>
<proteinExistence type="predicted"/>
<dbReference type="RefSeq" id="WP_273601466.1">
    <property type="nucleotide sequence ID" value="NZ_JAQQXT010000011.1"/>
</dbReference>
<feature type="chain" id="PRO_5046468960" description="Transporter" evidence="1">
    <location>
        <begin position="31"/>
        <end position="265"/>
    </location>
</feature>
<dbReference type="Proteomes" id="UP001221189">
    <property type="component" value="Unassembled WGS sequence"/>
</dbReference>
<keyword evidence="1" id="KW-0732">Signal</keyword>
<comment type="caution">
    <text evidence="2">The sequence shown here is derived from an EMBL/GenBank/DDBJ whole genome shotgun (WGS) entry which is preliminary data.</text>
</comment>
<organism evidence="2 3">
    <name type="scientific">Roseateles albus</name>
    <dbReference type="NCBI Taxonomy" id="2987525"/>
    <lineage>
        <taxon>Bacteria</taxon>
        <taxon>Pseudomonadati</taxon>
        <taxon>Pseudomonadota</taxon>
        <taxon>Betaproteobacteria</taxon>
        <taxon>Burkholderiales</taxon>
        <taxon>Sphaerotilaceae</taxon>
        <taxon>Roseateles</taxon>
    </lineage>
</organism>
<reference evidence="2 3" key="1">
    <citation type="submission" date="2022-10" db="EMBL/GenBank/DDBJ databases">
        <title>Paucibacter sp. hw1 Genome sequencing.</title>
        <authorList>
            <person name="Park S."/>
        </authorList>
    </citation>
    <scope>NUCLEOTIDE SEQUENCE [LARGE SCALE GENOMIC DNA]</scope>
    <source>
        <strain evidence="3">hw1</strain>
    </source>
</reference>
<evidence type="ECO:0008006" key="4">
    <source>
        <dbReference type="Google" id="ProtNLM"/>
    </source>
</evidence>
<feature type="signal peptide" evidence="1">
    <location>
        <begin position="1"/>
        <end position="30"/>
    </location>
</feature>
<evidence type="ECO:0000313" key="2">
    <source>
        <dbReference type="EMBL" id="MDC8773332.1"/>
    </source>
</evidence>
<sequence>MKQNHDSGTGRAAAGVVLLALLMLSANAQAQQTAEAAVDNGTDPTKFSTAAFATYEYLDLHHGVQSGTLRLNYLTPLGQDKDYSLRLRAPVVMNDAFGRKSHALGDVSLMLQHVFGLTRQQAFVWQAELSFNTAARPELGAGKHVLSPTLIYARFLEGGAIFAPAIKQSLSLGGDSNRARVNATVFDFYYVPKLADSRNLITIDPALSFDWESKKRFGSLAITAGRVIGPMFGGNGIISIKPTVFAGGDRPGKWGVELGFKVLGF</sequence>
<dbReference type="EMBL" id="JAQQXT010000011">
    <property type="protein sequence ID" value="MDC8773332.1"/>
    <property type="molecule type" value="Genomic_DNA"/>
</dbReference>
<accession>A0ABT5KHE4</accession>
<evidence type="ECO:0000256" key="1">
    <source>
        <dbReference type="SAM" id="SignalP"/>
    </source>
</evidence>
<evidence type="ECO:0000313" key="3">
    <source>
        <dbReference type="Proteomes" id="UP001221189"/>
    </source>
</evidence>
<keyword evidence="3" id="KW-1185">Reference proteome</keyword>
<protein>
    <recommendedName>
        <fullName evidence="4">Transporter</fullName>
    </recommendedName>
</protein>
<name>A0ABT5KHE4_9BURK</name>